<protein>
    <submittedName>
        <fullName evidence="1">Uncharacterized protein</fullName>
    </submittedName>
</protein>
<name>A0A1Y0AZD9_9LAMI</name>
<dbReference type="EMBL" id="KY774314">
    <property type="protein sequence ID" value="ART30552.1"/>
    <property type="molecule type" value="Genomic_DNA"/>
</dbReference>
<evidence type="ECO:0000313" key="1">
    <source>
        <dbReference type="EMBL" id="ART30552.1"/>
    </source>
</evidence>
<dbReference type="AlphaFoldDB" id="A0A1Y0AZD9"/>
<gene>
    <name evidence="1" type="ORF">AEK19_MT0276</name>
</gene>
<reference evidence="1" key="1">
    <citation type="submission" date="2017-03" db="EMBL/GenBank/DDBJ databases">
        <title>The mitochondrial genome of the carnivorous plant Utricularia reniformis (Lentibulariaceae): structure, comparative analysis and evolutionary landmarks.</title>
        <authorList>
            <person name="Silva S.R."/>
            <person name="Alvarenga D.O."/>
            <person name="Michael T.P."/>
            <person name="Miranda V.F.O."/>
            <person name="Varani A.M."/>
        </authorList>
    </citation>
    <scope>NUCLEOTIDE SEQUENCE</scope>
</reference>
<sequence>MGLDWMPVCLSVPIFPLETEVDGIVDLSPEPETIRGLTFDYRRSVRNANQIVNTNELNRRKKRWNA</sequence>
<keyword evidence="1" id="KW-0496">Mitochondrion</keyword>
<accession>A0A1Y0AZD9</accession>
<organism evidence="1">
    <name type="scientific">Utricularia reniformis</name>
    <dbReference type="NCBI Taxonomy" id="192314"/>
    <lineage>
        <taxon>Eukaryota</taxon>
        <taxon>Viridiplantae</taxon>
        <taxon>Streptophyta</taxon>
        <taxon>Embryophyta</taxon>
        <taxon>Tracheophyta</taxon>
        <taxon>Spermatophyta</taxon>
        <taxon>Magnoliopsida</taxon>
        <taxon>eudicotyledons</taxon>
        <taxon>Gunneridae</taxon>
        <taxon>Pentapetalae</taxon>
        <taxon>asterids</taxon>
        <taxon>lamiids</taxon>
        <taxon>Lamiales</taxon>
        <taxon>Lentibulariaceae</taxon>
        <taxon>Utricularia</taxon>
    </lineage>
</organism>
<geneLocation type="mitochondrion" evidence="1"/>
<proteinExistence type="predicted"/>